<dbReference type="Pfam" id="PF01636">
    <property type="entry name" value="APH"/>
    <property type="match status" value="1"/>
</dbReference>
<dbReference type="InterPro" id="IPR011009">
    <property type="entry name" value="Kinase-like_dom_sf"/>
</dbReference>
<dbReference type="EMBL" id="JAAQHG020000017">
    <property type="protein sequence ID" value="KAL1585785.1"/>
    <property type="molecule type" value="Genomic_DNA"/>
</dbReference>
<dbReference type="GO" id="GO:0005739">
    <property type="term" value="C:mitochondrion"/>
    <property type="evidence" value="ECO:0007669"/>
    <property type="project" value="TreeGrafter"/>
</dbReference>
<keyword evidence="4" id="KW-1185">Reference proteome</keyword>
<dbReference type="PANTHER" id="PTHR36091:SF2">
    <property type="entry name" value="AMINOGLYCOSIDE PHOSPHOTRANSFERASE DOMAIN-CONTAINING PROTEIN"/>
    <property type="match status" value="1"/>
</dbReference>
<dbReference type="RefSeq" id="XP_069228891.1">
    <property type="nucleotide sequence ID" value="XM_069373692.1"/>
</dbReference>
<dbReference type="GeneID" id="96006530"/>
<comment type="caution">
    <text evidence="3">The sequence shown here is derived from an EMBL/GenBank/DDBJ whole genome shotgun (WGS) entry which is preliminary data.</text>
</comment>
<gene>
    <name evidence="3" type="ORF">WHR41_05087</name>
</gene>
<feature type="coiled-coil region" evidence="1">
    <location>
        <begin position="527"/>
        <end position="554"/>
    </location>
</feature>
<proteinExistence type="predicted"/>
<feature type="domain" description="Aminoglycoside phosphotransferase" evidence="2">
    <location>
        <begin position="88"/>
        <end position="361"/>
    </location>
</feature>
<keyword evidence="1" id="KW-0175">Coiled coil</keyword>
<dbReference type="InterPro" id="IPR002575">
    <property type="entry name" value="Aminoglycoside_PTrfase"/>
</dbReference>
<dbReference type="Proteomes" id="UP000803884">
    <property type="component" value="Unassembled WGS sequence"/>
</dbReference>
<name>A0AB34KQG8_9PEZI</name>
<sequence>MDRLHSQRAMVTCARSVRDLLLMREFASSRLNPSIFGQSDIYEYTSGRWLWNEKLRLHERRRPFNVQELKSLAAASVSRELKDIVSFKKLAEGGFNRTFLVSMQDGLEMIARIPYLTTEPRQLLVASEVATMDYLRSRGVPIPTIFGYSATANNPAGTEYVFMEVTAGTNLGNIWYQLGEAARTTVVRRLVELESQLLSLKFPASGSIYYCRDLDAASDRVAFDSGSCSTNGPFCIGPDTTLALWYGNRLALDVFRGPYRDANDVLEAGARKEIAYLMRHGRPLHPFQRIRREWVNYQQQSHLDRLEYLGKFLRIASSLAPSKRDDATQAWIRHPDLQPNNIFVSKDLEITGLIDWQHCAILPLFLQAGIPASLQNYGDEVSESLQEPRLPLNFDQQSETEQLQQVLLLRKRQLHYTYVKETLSLNPAHGRILMDRFSTLTRKLFRHASEPWEGDSSPLKADLVELSRHLSGTDPDARTTRSGLPFEFSEEEARETLSLAHAMETADGQFQSCLEVVGVGPEGWVPVEQYADARQRAQQLKADTLQEAESEEERSQIRDHWIFDDFDETEYM</sequence>
<dbReference type="AlphaFoldDB" id="A0AB34KQG8"/>
<dbReference type="Gene3D" id="3.30.200.20">
    <property type="entry name" value="Phosphorylase Kinase, domain 1"/>
    <property type="match status" value="1"/>
</dbReference>
<evidence type="ECO:0000259" key="2">
    <source>
        <dbReference type="Pfam" id="PF01636"/>
    </source>
</evidence>
<dbReference type="SUPFAM" id="SSF56112">
    <property type="entry name" value="Protein kinase-like (PK-like)"/>
    <property type="match status" value="1"/>
</dbReference>
<accession>A0AB34KQG8</accession>
<organism evidence="3 4">
    <name type="scientific">Cladosporium halotolerans</name>
    <dbReference type="NCBI Taxonomy" id="1052096"/>
    <lineage>
        <taxon>Eukaryota</taxon>
        <taxon>Fungi</taxon>
        <taxon>Dikarya</taxon>
        <taxon>Ascomycota</taxon>
        <taxon>Pezizomycotina</taxon>
        <taxon>Dothideomycetes</taxon>
        <taxon>Dothideomycetidae</taxon>
        <taxon>Cladosporiales</taxon>
        <taxon>Cladosporiaceae</taxon>
        <taxon>Cladosporium</taxon>
    </lineage>
</organism>
<dbReference type="PANTHER" id="PTHR36091">
    <property type="entry name" value="ALTERED INHERITANCE OF MITOCHONDRIA PROTEIN 9, MITOCHONDRIAL"/>
    <property type="match status" value="1"/>
</dbReference>
<dbReference type="Gene3D" id="3.90.1200.10">
    <property type="match status" value="1"/>
</dbReference>
<evidence type="ECO:0000313" key="3">
    <source>
        <dbReference type="EMBL" id="KAL1585785.1"/>
    </source>
</evidence>
<evidence type="ECO:0000256" key="1">
    <source>
        <dbReference type="SAM" id="Coils"/>
    </source>
</evidence>
<dbReference type="InterPro" id="IPR051035">
    <property type="entry name" value="Mito_inheritance_9"/>
</dbReference>
<reference evidence="3 4" key="1">
    <citation type="journal article" date="2020" name="Microbiol. Resour. Announc.">
        <title>Draft Genome Sequence of a Cladosporium Species Isolated from the Mesophotic Ascidian Didemnum maculosum.</title>
        <authorList>
            <person name="Gioti A."/>
            <person name="Siaperas R."/>
            <person name="Nikolaivits E."/>
            <person name="Le Goff G."/>
            <person name="Ouazzani J."/>
            <person name="Kotoulas G."/>
            <person name="Topakas E."/>
        </authorList>
    </citation>
    <scope>NUCLEOTIDE SEQUENCE [LARGE SCALE GENOMIC DNA]</scope>
    <source>
        <strain evidence="3 4">TM138-S3</strain>
    </source>
</reference>
<evidence type="ECO:0000313" key="4">
    <source>
        <dbReference type="Proteomes" id="UP000803884"/>
    </source>
</evidence>
<protein>
    <recommendedName>
        <fullName evidence="2">Aminoglycoside phosphotransferase domain-containing protein</fullName>
    </recommendedName>
</protein>